<dbReference type="Proteomes" id="UP001318920">
    <property type="component" value="Unassembled WGS sequence"/>
</dbReference>
<evidence type="ECO:0000313" key="9">
    <source>
        <dbReference type="Proteomes" id="UP001318920"/>
    </source>
</evidence>
<keyword evidence="3 7" id="KW-0812">Transmembrane</keyword>
<evidence type="ECO:0000256" key="7">
    <source>
        <dbReference type="SAM" id="Phobius"/>
    </source>
</evidence>
<name>A0ABS1A295_9ENTR</name>
<keyword evidence="2" id="KW-1003">Cell membrane</keyword>
<dbReference type="InterPro" id="IPR050833">
    <property type="entry name" value="Poly_Biosynth_Transport"/>
</dbReference>
<evidence type="ECO:0000256" key="4">
    <source>
        <dbReference type="ARBA" id="ARBA00022989"/>
    </source>
</evidence>
<comment type="caution">
    <text evidence="8">The sequence shown here is derived from an EMBL/GenBank/DDBJ whole genome shotgun (WGS) entry which is preliminary data.</text>
</comment>
<keyword evidence="4 7" id="KW-1133">Transmembrane helix</keyword>
<evidence type="ECO:0000256" key="6">
    <source>
        <dbReference type="ARBA" id="ARBA00049738"/>
    </source>
</evidence>
<comment type="subcellular location">
    <subcellularLocation>
        <location evidence="1">Cell membrane</location>
        <topology evidence="1">Multi-pass membrane protein</topology>
    </subcellularLocation>
</comment>
<keyword evidence="5 7" id="KW-0472">Membrane</keyword>
<evidence type="ECO:0000256" key="5">
    <source>
        <dbReference type="ARBA" id="ARBA00023136"/>
    </source>
</evidence>
<feature type="transmembrane region" description="Helical" evidence="7">
    <location>
        <begin position="134"/>
        <end position="151"/>
    </location>
</feature>
<evidence type="ECO:0000313" key="8">
    <source>
        <dbReference type="EMBL" id="MBJ8389951.1"/>
    </source>
</evidence>
<accession>A0ABS1A295</accession>
<dbReference type="PANTHER" id="PTHR30250">
    <property type="entry name" value="PST FAMILY PREDICTED COLANIC ACID TRANSPORTER"/>
    <property type="match status" value="1"/>
</dbReference>
<feature type="transmembrane region" description="Helical" evidence="7">
    <location>
        <begin position="73"/>
        <end position="99"/>
    </location>
</feature>
<gene>
    <name evidence="8" type="ORF">I6M80_06755</name>
</gene>
<proteinExistence type="predicted"/>
<feature type="transmembrane region" description="Helical" evidence="7">
    <location>
        <begin position="325"/>
        <end position="348"/>
    </location>
</feature>
<dbReference type="PANTHER" id="PTHR30250:SF11">
    <property type="entry name" value="O-ANTIGEN TRANSPORTER-RELATED"/>
    <property type="match status" value="1"/>
</dbReference>
<evidence type="ECO:0000256" key="2">
    <source>
        <dbReference type="ARBA" id="ARBA00022475"/>
    </source>
</evidence>
<dbReference type="Pfam" id="PF01943">
    <property type="entry name" value="Polysacc_synt"/>
    <property type="match status" value="1"/>
</dbReference>
<feature type="transmembrane region" description="Helical" evidence="7">
    <location>
        <begin position="31"/>
        <end position="53"/>
    </location>
</feature>
<dbReference type="InterPro" id="IPR002797">
    <property type="entry name" value="Polysacc_synth"/>
</dbReference>
<organism evidence="8 9">
    <name type="scientific">Citrobacter cronae</name>
    <dbReference type="NCBI Taxonomy" id="1748967"/>
    <lineage>
        <taxon>Bacteria</taxon>
        <taxon>Pseudomonadati</taxon>
        <taxon>Pseudomonadota</taxon>
        <taxon>Gammaproteobacteria</taxon>
        <taxon>Enterobacterales</taxon>
        <taxon>Enterobacteriaceae</taxon>
        <taxon>Citrobacter</taxon>
        <taxon>Citrobacter freundii complex</taxon>
    </lineage>
</organism>
<feature type="transmembrane region" description="Helical" evidence="7">
    <location>
        <begin position="294"/>
        <end position="313"/>
    </location>
</feature>
<sequence length="406" mass="45130">MVLELAVIQGANAIFPVLIFPFIMLSVGTDLFSKIVLSEALAMYVLIFSLYSFDIISVQKIISVNTNDEAYKVFVLTLVCRCILFAFISILILIIVFFISNTLFFYFSIFLFYPLGMIFQSNYYYQATANNKPLAIFVILSRGIALCLIYYPFEFSIAVKSYYYVSIISGSYFLSGLMAILYVFWNNKENKVNIKVCEIVEYFKGGYHLFIANIFVLLYRNSNVLILGVISNPVATSIYATAEKIVKCVQSVATPLNQFYLTVLLKSHKSKIDGYNVGEYKQLVYANTKGQLKIMCAIILVCAIAGGVFFMTIGGGVVNDTIAPLAIMSISILVGIGNFMFGSVGLSIKGFKKEFSVMTGVAGCISIALAFIFSYFLAEKGAAMAYVSAELILLILVLKFYAFKKI</sequence>
<protein>
    <recommendedName>
        <fullName evidence="6">Putative O-antigen transporter</fullName>
    </recommendedName>
</protein>
<feature type="transmembrane region" description="Helical" evidence="7">
    <location>
        <begin position="105"/>
        <end position="125"/>
    </location>
</feature>
<feature type="transmembrane region" description="Helical" evidence="7">
    <location>
        <begin position="163"/>
        <end position="185"/>
    </location>
</feature>
<feature type="transmembrane region" description="Helical" evidence="7">
    <location>
        <begin position="383"/>
        <end position="402"/>
    </location>
</feature>
<feature type="transmembrane region" description="Helical" evidence="7">
    <location>
        <begin position="7"/>
        <end position="25"/>
    </location>
</feature>
<feature type="transmembrane region" description="Helical" evidence="7">
    <location>
        <begin position="355"/>
        <end position="377"/>
    </location>
</feature>
<evidence type="ECO:0000256" key="1">
    <source>
        <dbReference type="ARBA" id="ARBA00004651"/>
    </source>
</evidence>
<keyword evidence="9" id="KW-1185">Reference proteome</keyword>
<reference evidence="8 9" key="1">
    <citation type="submission" date="2020-11" db="EMBL/GenBank/DDBJ databases">
        <title>Enhanced detection system for hospital associated transmission using whole genome sequencing surveillance.</title>
        <authorList>
            <person name="Harrison L.H."/>
            <person name="Van Tyne D."/>
            <person name="Marsh J.W."/>
            <person name="Griffith M.P."/>
            <person name="Snyder D.J."/>
            <person name="Cooper V.S."/>
            <person name="Mustapha M."/>
        </authorList>
    </citation>
    <scope>NUCLEOTIDE SEQUENCE [LARGE SCALE GENOMIC DNA]</scope>
    <source>
        <strain evidence="8 9">CB00171</strain>
    </source>
</reference>
<evidence type="ECO:0000256" key="3">
    <source>
        <dbReference type="ARBA" id="ARBA00022692"/>
    </source>
</evidence>
<dbReference type="EMBL" id="JADWNA010000004">
    <property type="protein sequence ID" value="MBJ8389951.1"/>
    <property type="molecule type" value="Genomic_DNA"/>
</dbReference>